<feature type="compositionally biased region" description="Polar residues" evidence="1">
    <location>
        <begin position="210"/>
        <end position="219"/>
    </location>
</feature>
<evidence type="ECO:0000256" key="1">
    <source>
        <dbReference type="SAM" id="MobiDB-lite"/>
    </source>
</evidence>
<evidence type="ECO:0000313" key="2">
    <source>
        <dbReference type="EMBL" id="WAR07786.1"/>
    </source>
</evidence>
<evidence type="ECO:0000313" key="3">
    <source>
        <dbReference type="Proteomes" id="UP001164746"/>
    </source>
</evidence>
<feature type="compositionally biased region" description="Basic and acidic residues" evidence="1">
    <location>
        <begin position="252"/>
        <end position="266"/>
    </location>
</feature>
<accession>A0ABY7EG64</accession>
<feature type="compositionally biased region" description="Polar residues" evidence="1">
    <location>
        <begin position="312"/>
        <end position="322"/>
    </location>
</feature>
<feature type="compositionally biased region" description="Polar residues" evidence="1">
    <location>
        <begin position="282"/>
        <end position="300"/>
    </location>
</feature>
<protein>
    <submittedName>
        <fullName evidence="2">Uncharacterized protein</fullName>
    </submittedName>
</protein>
<reference evidence="2" key="1">
    <citation type="submission" date="2022-11" db="EMBL/GenBank/DDBJ databases">
        <title>Centuries of genome instability and evolution in soft-shell clam transmissible cancer (bioRxiv).</title>
        <authorList>
            <person name="Hart S.F.M."/>
            <person name="Yonemitsu M.A."/>
            <person name="Giersch R.M."/>
            <person name="Beal B.F."/>
            <person name="Arriagada G."/>
            <person name="Davis B.W."/>
            <person name="Ostrander E.A."/>
            <person name="Goff S.P."/>
            <person name="Metzger M.J."/>
        </authorList>
    </citation>
    <scope>NUCLEOTIDE SEQUENCE</scope>
    <source>
        <strain evidence="2">MELC-2E11</strain>
        <tissue evidence="2">Siphon/mantle</tissue>
    </source>
</reference>
<feature type="compositionally biased region" description="Basic and acidic residues" evidence="1">
    <location>
        <begin position="302"/>
        <end position="311"/>
    </location>
</feature>
<sequence length="431" mass="47790">MCTNCDVYTDNEYLNKGIVLPQNEARSLLKSYTMFSDEYTPGDKITRSVARRIFEAEAMSVVKDGSYMGIWQLFCSASVAGVKILSVYPDLGDRLPKLLLHRTIMPRVFRTYQSEILIMWASTREDLHPDGHNWIPNHFVPLMPQTGDSELLFDIDDVDDDYASISLDDSLIDHIVQSVLHAEPELLADAKPELHVAKPELYPDAKPKLSSATLSNPDHSQLEDFKRPLNGTSPSGKTLHSTHIGRIGALSHCDKEYPTSSDEMKLPFKGQTKKSPMKNPARNDNTDLPPSGQTGPQSTGKVEPRSIDEAHPQSSCETQKSTMLDFTTGAQTEPLPTDGRYTPPVGKTCPPSNIHLDPASSDHMVPPSRGKVVPLSSGKLDSPYSCETHKRWFKALMSLTASMDCGCNSTEELSDSYGQWKINLFLHVGRT</sequence>
<feature type="compositionally biased region" description="Polar residues" evidence="1">
    <location>
        <begin position="230"/>
        <end position="241"/>
    </location>
</feature>
<gene>
    <name evidence="2" type="ORF">MAR_017744</name>
</gene>
<organism evidence="2 3">
    <name type="scientific">Mya arenaria</name>
    <name type="common">Soft-shell clam</name>
    <dbReference type="NCBI Taxonomy" id="6604"/>
    <lineage>
        <taxon>Eukaryota</taxon>
        <taxon>Metazoa</taxon>
        <taxon>Spiralia</taxon>
        <taxon>Lophotrochozoa</taxon>
        <taxon>Mollusca</taxon>
        <taxon>Bivalvia</taxon>
        <taxon>Autobranchia</taxon>
        <taxon>Heteroconchia</taxon>
        <taxon>Euheterodonta</taxon>
        <taxon>Imparidentia</taxon>
        <taxon>Neoheterodontei</taxon>
        <taxon>Myida</taxon>
        <taxon>Myoidea</taxon>
        <taxon>Myidae</taxon>
        <taxon>Mya</taxon>
    </lineage>
</organism>
<dbReference type="EMBL" id="CP111017">
    <property type="protein sequence ID" value="WAR07786.1"/>
    <property type="molecule type" value="Genomic_DNA"/>
</dbReference>
<feature type="region of interest" description="Disordered" evidence="1">
    <location>
        <begin position="205"/>
        <end position="322"/>
    </location>
</feature>
<name>A0ABY7EG64_MYAAR</name>
<dbReference type="InterPro" id="IPR047273">
    <property type="entry name" value="VRTN_OTU_dom"/>
</dbReference>
<proteinExistence type="predicted"/>
<keyword evidence="3" id="KW-1185">Reference proteome</keyword>
<dbReference type="CDD" id="cd22791">
    <property type="entry name" value="OTU_VRTN"/>
    <property type="match status" value="1"/>
</dbReference>
<dbReference type="Proteomes" id="UP001164746">
    <property type="component" value="Chromosome 6"/>
</dbReference>